<evidence type="ECO:0000313" key="2">
    <source>
        <dbReference type="EMBL" id="ABG59599.1"/>
    </source>
</evidence>
<reference evidence="2 3" key="1">
    <citation type="journal article" date="2007" name="Appl. Environ. Microbiol.">
        <title>Genome sequence of the cellulolytic gliding bacterium Cytophaga hutchinsonii.</title>
        <authorList>
            <person name="Xie G."/>
            <person name="Bruce D.C."/>
            <person name="Challacombe J.F."/>
            <person name="Chertkov O."/>
            <person name="Detter J.C."/>
            <person name="Gilna P."/>
            <person name="Han C.S."/>
            <person name="Lucas S."/>
            <person name="Misra M."/>
            <person name="Myers G.L."/>
            <person name="Richardson P."/>
            <person name="Tapia R."/>
            <person name="Thayer N."/>
            <person name="Thompson L.S."/>
            <person name="Brettin T.S."/>
            <person name="Henrissat B."/>
            <person name="Wilson D.B."/>
            <person name="McBride M.J."/>
        </authorList>
    </citation>
    <scope>NUCLEOTIDE SEQUENCE [LARGE SCALE GENOMIC DNA]</scope>
    <source>
        <strain evidence="3">ATCC 33406 / DSM 1761 / CIP 103989 / NBRC 15051 / NCIMB 9469 / D465</strain>
    </source>
</reference>
<feature type="domain" description="BFN" evidence="1">
    <location>
        <begin position="10"/>
        <end position="152"/>
    </location>
</feature>
<dbReference type="Gene3D" id="3.10.690.10">
    <property type="entry name" value="Bifunctional nuclease domain"/>
    <property type="match status" value="1"/>
</dbReference>
<dbReference type="EMBL" id="CP000383">
    <property type="protein sequence ID" value="ABG59599.1"/>
    <property type="molecule type" value="Genomic_DNA"/>
</dbReference>
<dbReference type="GO" id="GO:0004518">
    <property type="term" value="F:nuclease activity"/>
    <property type="evidence" value="ECO:0007669"/>
    <property type="project" value="InterPro"/>
</dbReference>
<dbReference type="SUPFAM" id="SSF103256">
    <property type="entry name" value="Hypothetical protein TM0160"/>
    <property type="match status" value="1"/>
</dbReference>
<dbReference type="AlphaFoldDB" id="A0A6N4ST99"/>
<dbReference type="InterPro" id="IPR036104">
    <property type="entry name" value="BFN_sf"/>
</dbReference>
<dbReference type="KEGG" id="chu:CHU_2341"/>
<dbReference type="Proteomes" id="UP000001822">
    <property type="component" value="Chromosome"/>
</dbReference>
<name>A0A6N4ST99_CYTH3</name>
<dbReference type="PANTHER" id="PTHR15160:SF1">
    <property type="entry name" value="VON HIPPEL-LINDAU DISEASE TUMOR SUPPRESSOR"/>
    <property type="match status" value="1"/>
</dbReference>
<sequence length="154" mass="17402">MENNVEDTELKQLTIISLTGHEKKKFLQFGKRKPENFLLKLELVEEPYSTIDMIVGRQEASELAIAIEGIDPGRPMPSQLLKSAIELFGYSLSKVVIEKLEKGIFYSTLYLIKDNEIKTLDSRPADAIAQAVRFDCPLYCTNQVLEKLAEPLPS</sequence>
<accession>A0A6N4ST99</accession>
<dbReference type="Pfam" id="PF02577">
    <property type="entry name" value="BFN_dom"/>
    <property type="match status" value="1"/>
</dbReference>
<dbReference type="OrthoDB" id="9788698at2"/>
<dbReference type="PANTHER" id="PTHR15160">
    <property type="entry name" value="VON HIPPEL-LINDAU PROTEIN"/>
    <property type="match status" value="1"/>
</dbReference>
<evidence type="ECO:0000259" key="1">
    <source>
        <dbReference type="PROSITE" id="PS51658"/>
    </source>
</evidence>
<evidence type="ECO:0000313" key="3">
    <source>
        <dbReference type="Proteomes" id="UP000001822"/>
    </source>
</evidence>
<gene>
    <name evidence="2" type="ordered locus">CHU_2341</name>
</gene>
<dbReference type="PROSITE" id="PS51658">
    <property type="entry name" value="BFN"/>
    <property type="match status" value="1"/>
</dbReference>
<protein>
    <recommendedName>
        <fullName evidence="1">BFN domain-containing protein</fullName>
    </recommendedName>
</protein>
<organism evidence="2 3">
    <name type="scientific">Cytophaga hutchinsonii (strain ATCC 33406 / DSM 1761 / CIP 103989 / NBRC 15051 / NCIMB 9469 / D465)</name>
    <dbReference type="NCBI Taxonomy" id="269798"/>
    <lineage>
        <taxon>Bacteria</taxon>
        <taxon>Pseudomonadati</taxon>
        <taxon>Bacteroidota</taxon>
        <taxon>Cytophagia</taxon>
        <taxon>Cytophagales</taxon>
        <taxon>Cytophagaceae</taxon>
        <taxon>Cytophaga</taxon>
    </lineage>
</organism>
<dbReference type="RefSeq" id="WP_011585713.1">
    <property type="nucleotide sequence ID" value="NC_008255.1"/>
</dbReference>
<dbReference type="InterPro" id="IPR003729">
    <property type="entry name" value="Bi_nuclease_dom"/>
</dbReference>
<keyword evidence="3" id="KW-1185">Reference proteome</keyword>
<proteinExistence type="predicted"/>